<feature type="transmembrane region" description="Helical" evidence="8">
    <location>
        <begin position="262"/>
        <end position="283"/>
    </location>
</feature>
<keyword evidence="12" id="KW-1185">Reference proteome</keyword>
<dbReference type="EMBL" id="JBHRYC010000113">
    <property type="protein sequence ID" value="MFC3639980.1"/>
    <property type="molecule type" value="Genomic_DNA"/>
</dbReference>
<feature type="transmembrane region" description="Helical" evidence="8">
    <location>
        <begin position="384"/>
        <end position="404"/>
    </location>
</feature>
<feature type="transmembrane region" description="Helical" evidence="8">
    <location>
        <begin position="295"/>
        <end position="314"/>
    </location>
</feature>
<feature type="transmembrane region" description="Helical" evidence="8">
    <location>
        <begin position="146"/>
        <end position="170"/>
    </location>
</feature>
<keyword evidence="8" id="KW-0997">Cell inner membrane</keyword>
<keyword evidence="4" id="KW-1003">Cell membrane</keyword>
<keyword evidence="6 8" id="KW-1133">Transmembrane helix</keyword>
<evidence type="ECO:0000256" key="2">
    <source>
        <dbReference type="ARBA" id="ARBA00006236"/>
    </source>
</evidence>
<evidence type="ECO:0000256" key="4">
    <source>
        <dbReference type="ARBA" id="ARBA00022475"/>
    </source>
</evidence>
<feature type="transmembrane region" description="Helical" evidence="8">
    <location>
        <begin position="60"/>
        <end position="76"/>
    </location>
</feature>
<dbReference type="NCBIfam" id="TIGR00710">
    <property type="entry name" value="efflux_Bcr_CflA"/>
    <property type="match status" value="1"/>
</dbReference>
<dbReference type="PANTHER" id="PTHR23502:SF132">
    <property type="entry name" value="POLYAMINE TRANSPORTER 2-RELATED"/>
    <property type="match status" value="1"/>
</dbReference>
<evidence type="ECO:0000313" key="12">
    <source>
        <dbReference type="Proteomes" id="UP001595704"/>
    </source>
</evidence>
<evidence type="ECO:0000256" key="9">
    <source>
        <dbReference type="SAM" id="MobiDB-lite"/>
    </source>
</evidence>
<comment type="similarity">
    <text evidence="2 8">Belongs to the major facilitator superfamily. Bcr/CmlA family.</text>
</comment>
<dbReference type="RefSeq" id="WP_244643142.1">
    <property type="nucleotide sequence ID" value="NZ_BNCG01000011.1"/>
</dbReference>
<comment type="caution">
    <text evidence="8">Lacks conserved residue(s) required for the propagation of feature annotation.</text>
</comment>
<dbReference type="InterPro" id="IPR036259">
    <property type="entry name" value="MFS_trans_sf"/>
</dbReference>
<dbReference type="Gene3D" id="1.20.1720.10">
    <property type="entry name" value="Multidrug resistance protein D"/>
    <property type="match status" value="1"/>
</dbReference>
<organism evidence="11 12">
    <name type="scientific">Camelimonas fluminis</name>
    <dbReference type="NCBI Taxonomy" id="1576911"/>
    <lineage>
        <taxon>Bacteria</taxon>
        <taxon>Pseudomonadati</taxon>
        <taxon>Pseudomonadota</taxon>
        <taxon>Alphaproteobacteria</taxon>
        <taxon>Hyphomicrobiales</taxon>
        <taxon>Chelatococcaceae</taxon>
        <taxon>Camelimonas</taxon>
    </lineage>
</organism>
<keyword evidence="5 8" id="KW-0812">Transmembrane</keyword>
<feature type="region of interest" description="Disordered" evidence="9">
    <location>
        <begin position="412"/>
        <end position="454"/>
    </location>
</feature>
<feature type="transmembrane region" description="Helical" evidence="8">
    <location>
        <begin position="88"/>
        <end position="111"/>
    </location>
</feature>
<keyword evidence="7 8" id="KW-0472">Membrane</keyword>
<gene>
    <name evidence="11" type="ORF">ACFONL_21820</name>
</gene>
<dbReference type="Pfam" id="PF07690">
    <property type="entry name" value="MFS_1"/>
    <property type="match status" value="1"/>
</dbReference>
<comment type="caution">
    <text evidence="11">The sequence shown here is derived from an EMBL/GenBank/DDBJ whole genome shotgun (WGS) entry which is preliminary data.</text>
</comment>
<evidence type="ECO:0000259" key="10">
    <source>
        <dbReference type="PROSITE" id="PS50850"/>
    </source>
</evidence>
<dbReference type="PRINTS" id="PR01036">
    <property type="entry name" value="TCRTETB"/>
</dbReference>
<reference evidence="12" key="1">
    <citation type="journal article" date="2019" name="Int. J. Syst. Evol. Microbiol.">
        <title>The Global Catalogue of Microorganisms (GCM) 10K type strain sequencing project: providing services to taxonomists for standard genome sequencing and annotation.</title>
        <authorList>
            <consortium name="The Broad Institute Genomics Platform"/>
            <consortium name="The Broad Institute Genome Sequencing Center for Infectious Disease"/>
            <person name="Wu L."/>
            <person name="Ma J."/>
        </authorList>
    </citation>
    <scope>NUCLEOTIDE SEQUENCE [LARGE SCALE GENOMIC DNA]</scope>
    <source>
        <strain evidence="12">KCTC 42282</strain>
    </source>
</reference>
<dbReference type="InterPro" id="IPR004812">
    <property type="entry name" value="Efflux_drug-R_Bcr/CmlA"/>
</dbReference>
<dbReference type="PANTHER" id="PTHR23502">
    <property type="entry name" value="MAJOR FACILITATOR SUPERFAMILY"/>
    <property type="match status" value="1"/>
</dbReference>
<dbReference type="CDD" id="cd17320">
    <property type="entry name" value="MFS_MdfA_MDR_like"/>
    <property type="match status" value="1"/>
</dbReference>
<feature type="transmembrane region" description="Helical" evidence="8">
    <location>
        <begin position="176"/>
        <end position="196"/>
    </location>
</feature>
<dbReference type="InterPro" id="IPR020846">
    <property type="entry name" value="MFS_dom"/>
</dbReference>
<comment type="subcellular location">
    <subcellularLocation>
        <location evidence="8">Cell inner membrane</location>
        <topology evidence="8">Multi-pass membrane protein</topology>
    </subcellularLocation>
    <subcellularLocation>
        <location evidence="1">Cell membrane</location>
        <topology evidence="1">Multi-pass membrane protein</topology>
    </subcellularLocation>
</comment>
<protein>
    <recommendedName>
        <fullName evidence="8">Bcr/CflA family efflux transporter</fullName>
    </recommendedName>
</protein>
<name>A0ABV7UNF3_9HYPH</name>
<dbReference type="Proteomes" id="UP001595704">
    <property type="component" value="Unassembled WGS sequence"/>
</dbReference>
<feature type="compositionally biased region" description="Basic and acidic residues" evidence="9">
    <location>
        <begin position="433"/>
        <end position="454"/>
    </location>
</feature>
<accession>A0ABV7UNF3</accession>
<feature type="transmembrane region" description="Helical" evidence="8">
    <location>
        <begin position="226"/>
        <end position="250"/>
    </location>
</feature>
<dbReference type="InterPro" id="IPR011701">
    <property type="entry name" value="MFS"/>
</dbReference>
<proteinExistence type="inferred from homology"/>
<feature type="transmembrane region" description="Helical" evidence="8">
    <location>
        <begin position="359"/>
        <end position="378"/>
    </location>
</feature>
<feature type="transmembrane region" description="Helical" evidence="8">
    <location>
        <begin position="326"/>
        <end position="347"/>
    </location>
</feature>
<feature type="transmembrane region" description="Helical" evidence="8">
    <location>
        <begin position="117"/>
        <end position="134"/>
    </location>
</feature>
<evidence type="ECO:0000256" key="5">
    <source>
        <dbReference type="ARBA" id="ARBA00022692"/>
    </source>
</evidence>
<sequence length="454" mass="47530">MKLRLRAPVSQDPDARMSEMRTAVIGALVVMLGPISMSLYTPAMPAMVHAFDTTPAAIKLTLTVYFVGFALAQLVCGPMSDAYGRRPVGISFFTIYLAGSVIAAAAPSLSWLLAGRILQGIGAAAGISMSRAMVRDQYSGQQAARILNLIGVMLAIGPAVSPTLGGVILSTIGWQAIFFVMVLYGSIAIWLIAFVAPETNRNRDRALAKPAAVLASYRTLFANRTFVATSLLIAMSPGGLYTLAAILPFVMIEKVGLTPTQFGMGMLAQTGSFMTGAALAGVLLRRMDATRLVPIGLSLVALSGLGFCIGLRIWPPSFISVMAPTALWAFGNAFIMPGATTAALAPFPRIAGAASAVTGFMQIGGGLAGTAVAALLFHEPFNSLRVIMPVMSVIAICSYAWLVWRGGGLVTTTPTGEPPRKTEIAPARTASARPDDAGDNHGDANDGHARKTLR</sequence>
<feature type="domain" description="Major facilitator superfamily (MFS) profile" evidence="10">
    <location>
        <begin position="22"/>
        <end position="407"/>
    </location>
</feature>
<keyword evidence="3 8" id="KW-0813">Transport</keyword>
<dbReference type="PROSITE" id="PS50850">
    <property type="entry name" value="MFS"/>
    <property type="match status" value="1"/>
</dbReference>
<evidence type="ECO:0000256" key="8">
    <source>
        <dbReference type="RuleBase" id="RU365088"/>
    </source>
</evidence>
<evidence type="ECO:0000313" key="11">
    <source>
        <dbReference type="EMBL" id="MFC3639980.1"/>
    </source>
</evidence>
<evidence type="ECO:0000256" key="7">
    <source>
        <dbReference type="ARBA" id="ARBA00023136"/>
    </source>
</evidence>
<evidence type="ECO:0000256" key="1">
    <source>
        <dbReference type="ARBA" id="ARBA00004651"/>
    </source>
</evidence>
<dbReference type="SUPFAM" id="SSF103473">
    <property type="entry name" value="MFS general substrate transporter"/>
    <property type="match status" value="1"/>
</dbReference>
<evidence type="ECO:0000256" key="3">
    <source>
        <dbReference type="ARBA" id="ARBA00022448"/>
    </source>
</evidence>
<evidence type="ECO:0000256" key="6">
    <source>
        <dbReference type="ARBA" id="ARBA00022989"/>
    </source>
</evidence>